<comment type="caution">
    <text evidence="2">The sequence shown here is derived from an EMBL/GenBank/DDBJ whole genome shotgun (WGS) entry which is preliminary data.</text>
</comment>
<accession>A0A841HX29</accession>
<evidence type="ECO:0000313" key="3">
    <source>
        <dbReference type="Proteomes" id="UP000588068"/>
    </source>
</evidence>
<dbReference type="InterPro" id="IPR046150">
    <property type="entry name" value="DUF6152"/>
</dbReference>
<gene>
    <name evidence="2" type="ORF">HNQ60_005390</name>
</gene>
<protein>
    <recommendedName>
        <fullName evidence="4">DUF5666 domain-containing protein</fullName>
    </recommendedName>
</protein>
<sequence length="137" mass="15391">MKRKWVAALLALGVASAAWAHHSFAMFDQNQVWTWEGQVVEYRWRQPHVHIIMLVPEGAKDPRTVGTWDVESSGPNIGSRQGWAKDTFKPGDKIIVVGNPKTDGTKGLSLKYAKTVDGRVLYHDVDRKVTPENTPQQ</sequence>
<keyword evidence="3" id="KW-1185">Reference proteome</keyword>
<name>A0A841HX29_9GAMM</name>
<dbReference type="Pfam" id="PF19649">
    <property type="entry name" value="DUF6152"/>
    <property type="match status" value="1"/>
</dbReference>
<evidence type="ECO:0000256" key="1">
    <source>
        <dbReference type="SAM" id="SignalP"/>
    </source>
</evidence>
<organism evidence="2 3">
    <name type="scientific">Povalibacter uvarum</name>
    <dbReference type="NCBI Taxonomy" id="732238"/>
    <lineage>
        <taxon>Bacteria</taxon>
        <taxon>Pseudomonadati</taxon>
        <taxon>Pseudomonadota</taxon>
        <taxon>Gammaproteobacteria</taxon>
        <taxon>Steroidobacterales</taxon>
        <taxon>Steroidobacteraceae</taxon>
        <taxon>Povalibacter</taxon>
    </lineage>
</organism>
<feature type="signal peptide" evidence="1">
    <location>
        <begin position="1"/>
        <end position="20"/>
    </location>
</feature>
<dbReference type="Proteomes" id="UP000588068">
    <property type="component" value="Unassembled WGS sequence"/>
</dbReference>
<evidence type="ECO:0008006" key="4">
    <source>
        <dbReference type="Google" id="ProtNLM"/>
    </source>
</evidence>
<dbReference type="AlphaFoldDB" id="A0A841HX29"/>
<dbReference type="RefSeq" id="WP_184335859.1">
    <property type="nucleotide sequence ID" value="NZ_JACHHZ010000008.1"/>
</dbReference>
<reference evidence="2 3" key="1">
    <citation type="submission" date="2020-08" db="EMBL/GenBank/DDBJ databases">
        <title>Genomic Encyclopedia of Type Strains, Phase IV (KMG-IV): sequencing the most valuable type-strain genomes for metagenomic binning, comparative biology and taxonomic classification.</title>
        <authorList>
            <person name="Goeker M."/>
        </authorList>
    </citation>
    <scope>NUCLEOTIDE SEQUENCE [LARGE SCALE GENOMIC DNA]</scope>
    <source>
        <strain evidence="2 3">DSM 26723</strain>
    </source>
</reference>
<feature type="chain" id="PRO_5032979904" description="DUF5666 domain-containing protein" evidence="1">
    <location>
        <begin position="21"/>
        <end position="137"/>
    </location>
</feature>
<dbReference type="EMBL" id="JACHHZ010000008">
    <property type="protein sequence ID" value="MBB6096468.1"/>
    <property type="molecule type" value="Genomic_DNA"/>
</dbReference>
<proteinExistence type="predicted"/>
<evidence type="ECO:0000313" key="2">
    <source>
        <dbReference type="EMBL" id="MBB6096468.1"/>
    </source>
</evidence>
<keyword evidence="1" id="KW-0732">Signal</keyword>